<gene>
    <name evidence="2" type="ORF">HD596_004493</name>
</gene>
<dbReference type="AlphaFoldDB" id="A0A7W9G5P8"/>
<dbReference type="Pfam" id="PF13460">
    <property type="entry name" value="NAD_binding_10"/>
    <property type="match status" value="1"/>
</dbReference>
<name>A0A7W9G5P8_9ACTN</name>
<dbReference type="InterPro" id="IPR036291">
    <property type="entry name" value="NAD(P)-bd_dom_sf"/>
</dbReference>
<reference evidence="2 3" key="1">
    <citation type="submission" date="2020-08" db="EMBL/GenBank/DDBJ databases">
        <title>Sequencing the genomes of 1000 actinobacteria strains.</title>
        <authorList>
            <person name="Klenk H.-P."/>
        </authorList>
    </citation>
    <scope>NUCLEOTIDE SEQUENCE [LARGE SCALE GENOMIC DNA]</scope>
    <source>
        <strain evidence="2 3">DSM 45507</strain>
    </source>
</reference>
<feature type="domain" description="NAD(P)-binding" evidence="1">
    <location>
        <begin position="7"/>
        <end position="180"/>
    </location>
</feature>
<dbReference type="Gene3D" id="3.40.50.720">
    <property type="entry name" value="NAD(P)-binding Rossmann-like Domain"/>
    <property type="match status" value="1"/>
</dbReference>
<dbReference type="PANTHER" id="PTHR43162">
    <property type="match status" value="1"/>
</dbReference>
<sequence length="279" mass="29988">MVMVVFGARGSVGRHVAAGLLAAGERVRVTSRDPEKGGLPASAEVVAADLELPETLPAALEGATKVFVYAVPDGVEGFVEAARSAEVRQVVLLSSAAIVMEGSERNPIAVQHRIVETAVEGSGLDWTFIRPGMFATNTRWWWQATIRSGGVVRLPYPESETAPVHEKDLAALAVTALTEPGHERQAYTVYGVESLTLRRQVEHIGEAIGRPIDIEVVSEAQAREEMGRTVPAVGVEVIMKQWAARDGIPAPTSNVVEKVTGRPAHTFAEWAADHADDFR</sequence>
<dbReference type="SUPFAM" id="SSF51735">
    <property type="entry name" value="NAD(P)-binding Rossmann-fold domains"/>
    <property type="match status" value="1"/>
</dbReference>
<dbReference type="Proteomes" id="UP000579153">
    <property type="component" value="Unassembled WGS sequence"/>
</dbReference>
<evidence type="ECO:0000313" key="3">
    <source>
        <dbReference type="Proteomes" id="UP000579153"/>
    </source>
</evidence>
<proteinExistence type="predicted"/>
<comment type="caution">
    <text evidence="2">The sequence shown here is derived from an EMBL/GenBank/DDBJ whole genome shotgun (WGS) entry which is preliminary data.</text>
</comment>
<evidence type="ECO:0000259" key="1">
    <source>
        <dbReference type="Pfam" id="PF13460"/>
    </source>
</evidence>
<dbReference type="EMBL" id="JACHMB010000001">
    <property type="protein sequence ID" value="MBB5777737.1"/>
    <property type="molecule type" value="Genomic_DNA"/>
</dbReference>
<dbReference type="InterPro" id="IPR051604">
    <property type="entry name" value="Ergot_Alk_Oxidoreductase"/>
</dbReference>
<dbReference type="RefSeq" id="WP_185071260.1">
    <property type="nucleotide sequence ID" value="NZ_JACHMB010000001.1"/>
</dbReference>
<keyword evidence="3" id="KW-1185">Reference proteome</keyword>
<dbReference type="PANTHER" id="PTHR43162:SF1">
    <property type="entry name" value="PRESTALK A DIFFERENTIATION PROTEIN A"/>
    <property type="match status" value="1"/>
</dbReference>
<evidence type="ECO:0000313" key="2">
    <source>
        <dbReference type="EMBL" id="MBB5777737.1"/>
    </source>
</evidence>
<organism evidence="2 3">
    <name type="scientific">Nonomuraea jabiensis</name>
    <dbReference type="NCBI Taxonomy" id="882448"/>
    <lineage>
        <taxon>Bacteria</taxon>
        <taxon>Bacillati</taxon>
        <taxon>Actinomycetota</taxon>
        <taxon>Actinomycetes</taxon>
        <taxon>Streptosporangiales</taxon>
        <taxon>Streptosporangiaceae</taxon>
        <taxon>Nonomuraea</taxon>
    </lineage>
</organism>
<dbReference type="InterPro" id="IPR016040">
    <property type="entry name" value="NAD(P)-bd_dom"/>
</dbReference>
<accession>A0A7W9G5P8</accession>
<protein>
    <submittedName>
        <fullName evidence="2">Uncharacterized protein YbjT (DUF2867 family)</fullName>
    </submittedName>
</protein>